<dbReference type="AlphaFoldDB" id="A0A9W8JFH9"/>
<evidence type="ECO:0000313" key="2">
    <source>
        <dbReference type="Proteomes" id="UP001140091"/>
    </source>
</evidence>
<comment type="caution">
    <text evidence="1">The sequence shown here is derived from an EMBL/GenBank/DDBJ whole genome shotgun (WGS) entry which is preliminary data.</text>
</comment>
<evidence type="ECO:0000313" key="1">
    <source>
        <dbReference type="EMBL" id="KAJ2933871.1"/>
    </source>
</evidence>
<dbReference type="EMBL" id="JANBPK010000732">
    <property type="protein sequence ID" value="KAJ2933871.1"/>
    <property type="molecule type" value="Genomic_DNA"/>
</dbReference>
<accession>A0A9W8JFH9</accession>
<sequence length="181" mass="20858">MPSFQYTLPDYRFKDATDTSALTSADYDLLAHWGAQPYHSIVDSDITKAHQNYSKSISLRRTQIKPIFEQIKEKTASMKLIADAEKRALECAQLDDLRAQWCDYLAEHIYGSDVFVFVNGVSDDTYDEDVPSMEEVNPLRLEKARDALQEMLRISQPSSQLGDWAGRKIYIQDDFVLHWDN</sequence>
<dbReference type="Proteomes" id="UP001140091">
    <property type="component" value="Unassembled WGS sequence"/>
</dbReference>
<organism evidence="1 2">
    <name type="scientific">Candolleomyces eurysporus</name>
    <dbReference type="NCBI Taxonomy" id="2828524"/>
    <lineage>
        <taxon>Eukaryota</taxon>
        <taxon>Fungi</taxon>
        <taxon>Dikarya</taxon>
        <taxon>Basidiomycota</taxon>
        <taxon>Agaricomycotina</taxon>
        <taxon>Agaricomycetes</taxon>
        <taxon>Agaricomycetidae</taxon>
        <taxon>Agaricales</taxon>
        <taxon>Agaricineae</taxon>
        <taxon>Psathyrellaceae</taxon>
        <taxon>Candolleomyces</taxon>
    </lineage>
</organism>
<gene>
    <name evidence="1" type="ORF">H1R20_g3241</name>
</gene>
<feature type="non-terminal residue" evidence="1">
    <location>
        <position position="181"/>
    </location>
</feature>
<keyword evidence="2" id="KW-1185">Reference proteome</keyword>
<dbReference type="OrthoDB" id="2909457at2759"/>
<protein>
    <submittedName>
        <fullName evidence="1">Uncharacterized protein</fullName>
    </submittedName>
</protein>
<name>A0A9W8JFH9_9AGAR</name>
<reference evidence="1" key="1">
    <citation type="submission" date="2022-06" db="EMBL/GenBank/DDBJ databases">
        <title>Genome Sequence of Candolleomyces eurysporus.</title>
        <authorList>
            <person name="Buettner E."/>
        </authorList>
    </citation>
    <scope>NUCLEOTIDE SEQUENCE</scope>
    <source>
        <strain evidence="1">VTCC 930004</strain>
    </source>
</reference>
<proteinExistence type="predicted"/>